<evidence type="ECO:0000313" key="2">
    <source>
        <dbReference type="Proteomes" id="UP001221757"/>
    </source>
</evidence>
<keyword evidence="2" id="KW-1185">Reference proteome</keyword>
<dbReference type="Proteomes" id="UP001221757">
    <property type="component" value="Unassembled WGS sequence"/>
</dbReference>
<dbReference type="EMBL" id="JARKIE010000333">
    <property type="protein sequence ID" value="KAJ7653514.1"/>
    <property type="molecule type" value="Genomic_DNA"/>
</dbReference>
<gene>
    <name evidence="1" type="ORF">B0H17DRAFT_1147039</name>
</gene>
<comment type="caution">
    <text evidence="1">The sequence shown here is derived from an EMBL/GenBank/DDBJ whole genome shotgun (WGS) entry which is preliminary data.</text>
</comment>
<accession>A0AAD7CMN1</accession>
<reference evidence="1" key="1">
    <citation type="submission" date="2023-03" db="EMBL/GenBank/DDBJ databases">
        <title>Massive genome expansion in bonnet fungi (Mycena s.s.) driven by repeated elements and novel gene families across ecological guilds.</title>
        <authorList>
            <consortium name="Lawrence Berkeley National Laboratory"/>
            <person name="Harder C.B."/>
            <person name="Miyauchi S."/>
            <person name="Viragh M."/>
            <person name="Kuo A."/>
            <person name="Thoen E."/>
            <person name="Andreopoulos B."/>
            <person name="Lu D."/>
            <person name="Skrede I."/>
            <person name="Drula E."/>
            <person name="Henrissat B."/>
            <person name="Morin E."/>
            <person name="Kohler A."/>
            <person name="Barry K."/>
            <person name="LaButti K."/>
            <person name="Morin E."/>
            <person name="Salamov A."/>
            <person name="Lipzen A."/>
            <person name="Mereny Z."/>
            <person name="Hegedus B."/>
            <person name="Baldrian P."/>
            <person name="Stursova M."/>
            <person name="Weitz H."/>
            <person name="Taylor A."/>
            <person name="Grigoriev I.V."/>
            <person name="Nagy L.G."/>
            <person name="Martin F."/>
            <person name="Kauserud H."/>
        </authorList>
    </citation>
    <scope>NUCLEOTIDE SEQUENCE</scope>
    <source>
        <strain evidence="1">CBHHK067</strain>
    </source>
</reference>
<organism evidence="1 2">
    <name type="scientific">Mycena rosella</name>
    <name type="common">Pink bonnet</name>
    <name type="synonym">Agaricus rosellus</name>
    <dbReference type="NCBI Taxonomy" id="1033263"/>
    <lineage>
        <taxon>Eukaryota</taxon>
        <taxon>Fungi</taxon>
        <taxon>Dikarya</taxon>
        <taxon>Basidiomycota</taxon>
        <taxon>Agaricomycotina</taxon>
        <taxon>Agaricomycetes</taxon>
        <taxon>Agaricomycetidae</taxon>
        <taxon>Agaricales</taxon>
        <taxon>Marasmiineae</taxon>
        <taxon>Mycenaceae</taxon>
        <taxon>Mycena</taxon>
    </lineage>
</organism>
<name>A0AAD7CMN1_MYCRO</name>
<protein>
    <submittedName>
        <fullName evidence="1">Uncharacterized protein</fullName>
    </submittedName>
</protein>
<sequence>MSAVPSSCAAAQSRATRRGCRADRDAGNGGRSHAVRVVDRVDKWGRLLLALLINVGPAQHPAIAGNVWIWPICTRINGWDKIRANYECGETLTSKVIYAAVETPVIGSGRQRSAAATNGGPPILCWSPLEFTGEQLCLLPPRGPDRFPVEFARVQSMQTR</sequence>
<evidence type="ECO:0000313" key="1">
    <source>
        <dbReference type="EMBL" id="KAJ7653514.1"/>
    </source>
</evidence>
<dbReference type="AlphaFoldDB" id="A0AAD7CMN1"/>
<proteinExistence type="predicted"/>